<evidence type="ECO:0000313" key="4">
    <source>
        <dbReference type="EMBL" id="ATW28044.1"/>
    </source>
</evidence>
<dbReference type="OrthoDB" id="9813965at2"/>
<name>A0A3G1L076_FORW1</name>
<feature type="domain" description="HMA" evidence="3">
    <location>
        <begin position="6"/>
        <end position="72"/>
    </location>
</feature>
<reference evidence="4 5" key="1">
    <citation type="submission" date="2016-10" db="EMBL/GenBank/DDBJ databases">
        <title>Complete Genome Sequence of Peptococcaceae strain DCMF.</title>
        <authorList>
            <person name="Edwards R.J."/>
            <person name="Holland S.I."/>
            <person name="Deshpande N.P."/>
            <person name="Wong Y.K."/>
            <person name="Ertan H."/>
            <person name="Manefield M."/>
            <person name="Russell T.L."/>
            <person name="Lee M.J."/>
        </authorList>
    </citation>
    <scope>NUCLEOTIDE SEQUENCE [LARGE SCALE GENOMIC DNA]</scope>
    <source>
        <strain evidence="4 5">DCMF</strain>
    </source>
</reference>
<dbReference type="EMBL" id="CP017634">
    <property type="protein sequence ID" value="ATW28044.1"/>
    <property type="molecule type" value="Genomic_DNA"/>
</dbReference>
<dbReference type="GO" id="GO:0046872">
    <property type="term" value="F:metal ion binding"/>
    <property type="evidence" value="ECO:0007669"/>
    <property type="project" value="UniProtKB-KW"/>
</dbReference>
<dbReference type="CDD" id="cd00371">
    <property type="entry name" value="HMA"/>
    <property type="match status" value="1"/>
</dbReference>
<evidence type="ECO:0000259" key="3">
    <source>
        <dbReference type="PROSITE" id="PS50846"/>
    </source>
</evidence>
<keyword evidence="2" id="KW-0812">Transmembrane</keyword>
<dbReference type="InterPro" id="IPR006121">
    <property type="entry name" value="HMA_dom"/>
</dbReference>
<feature type="transmembrane region" description="Helical" evidence="2">
    <location>
        <begin position="132"/>
        <end position="154"/>
    </location>
</feature>
<dbReference type="SUPFAM" id="SSF49503">
    <property type="entry name" value="Cupredoxins"/>
    <property type="match status" value="1"/>
</dbReference>
<gene>
    <name evidence="4" type="ORF">DCMF_27765</name>
</gene>
<organism evidence="4 5">
    <name type="scientific">Formimonas warabiya</name>
    <dbReference type="NCBI Taxonomy" id="1761012"/>
    <lineage>
        <taxon>Bacteria</taxon>
        <taxon>Bacillati</taxon>
        <taxon>Bacillota</taxon>
        <taxon>Clostridia</taxon>
        <taxon>Eubacteriales</taxon>
        <taxon>Peptococcaceae</taxon>
        <taxon>Candidatus Formimonas</taxon>
    </lineage>
</organism>
<feature type="transmembrane region" description="Helical" evidence="2">
    <location>
        <begin position="207"/>
        <end position="231"/>
    </location>
</feature>
<feature type="transmembrane region" description="Helical" evidence="2">
    <location>
        <begin position="175"/>
        <end position="201"/>
    </location>
</feature>
<sequence length="620" mass="66403">MEQKLVHTFFYIEGMSCTGCEMRIEKAVKMVEGVIEAAASFSKAMLDVTYDANRTGVKNIITAIEKLDYRVVKEPGMEKADDIFGSPHRPEKTNINQLLGIGIILLALYIVIKNTVGFNFIPQVNQSMGYGILFVVGLLTSLHCIAMCGGINLSQCVSGKFIGERSKLAKFKPSFLYNAGRVLSYTLIGGAVGALGSVVSFSGSSKGIVAIISGAFMIVMGLNMLNVFPWLKRFQPRMPKIFGNRIYGSVEKYGPFYVGLLNGFMPCGPLQAMQLYALGTGSLGAGALSMFYFSLGTVPLAFGLGAVSSFLSSRFTRRMLKVSMILVVVLGVLMVNRGLNLSGLSVSLASSGTGNIAQITGDVQVVTTKMESGQYTPIIVQKGIPVKWTIKADSSDLNGCNNPLTIPEFNIEKKLVPGDNIIEFTPEKEGDIVYTCWMGMISSKITVVPDVTQVSEKDLPSADPYSAGGSGGGCCAAGSKATKFAGGNIPTDEIAVGEIKDGVQYVTMNVNDYGYAPAVLVVQKGVKTRWTINGEQLNNCNASIQIPEYNSQVDLHEGENMVEFVPEQDFSFSCWMGMLNGYVKTVDDINKVNLEEVKQQVAAFQPAGGSGGCCGGGGSF</sequence>
<feature type="transmembrane region" description="Helical" evidence="2">
    <location>
        <begin position="95"/>
        <end position="112"/>
    </location>
</feature>
<dbReference type="Pfam" id="PF00403">
    <property type="entry name" value="HMA"/>
    <property type="match status" value="1"/>
</dbReference>
<feature type="transmembrane region" description="Helical" evidence="2">
    <location>
        <begin position="283"/>
        <end position="307"/>
    </location>
</feature>
<dbReference type="PROSITE" id="PS01047">
    <property type="entry name" value="HMA_1"/>
    <property type="match status" value="1"/>
</dbReference>
<dbReference type="AlphaFoldDB" id="A0A3G1L076"/>
<dbReference type="InterPro" id="IPR017969">
    <property type="entry name" value="Heavy-metal-associated_CS"/>
</dbReference>
<keyword evidence="1" id="KW-0479">Metal-binding</keyword>
<feature type="transmembrane region" description="Helical" evidence="2">
    <location>
        <begin position="319"/>
        <end position="339"/>
    </location>
</feature>
<proteinExistence type="predicted"/>
<evidence type="ECO:0000256" key="1">
    <source>
        <dbReference type="ARBA" id="ARBA00022723"/>
    </source>
</evidence>
<keyword evidence="5" id="KW-1185">Reference proteome</keyword>
<accession>A0A3G1L076</accession>
<dbReference type="InterPro" id="IPR008972">
    <property type="entry name" value="Cupredoxin"/>
</dbReference>
<protein>
    <submittedName>
        <fullName evidence="4">Heavy metal transporter</fullName>
    </submittedName>
</protein>
<dbReference type="InterPro" id="IPR036163">
    <property type="entry name" value="HMA_dom_sf"/>
</dbReference>
<dbReference type="PANTHER" id="PTHR42208:SF1">
    <property type="entry name" value="HEAVY METAL TRANSPORTER"/>
    <property type="match status" value="1"/>
</dbReference>
<dbReference type="PROSITE" id="PS50846">
    <property type="entry name" value="HMA_2"/>
    <property type="match status" value="1"/>
</dbReference>
<keyword evidence="2" id="KW-0472">Membrane</keyword>
<dbReference type="InterPro" id="IPR039447">
    <property type="entry name" value="UreH-like_TM_dom"/>
</dbReference>
<evidence type="ECO:0000256" key="2">
    <source>
        <dbReference type="SAM" id="Phobius"/>
    </source>
</evidence>
<feature type="transmembrane region" description="Helical" evidence="2">
    <location>
        <begin position="255"/>
        <end position="277"/>
    </location>
</feature>
<dbReference type="Gene3D" id="3.30.70.100">
    <property type="match status" value="1"/>
</dbReference>
<dbReference type="Gene3D" id="2.60.40.420">
    <property type="entry name" value="Cupredoxins - blue copper proteins"/>
    <property type="match status" value="2"/>
</dbReference>
<keyword evidence="2" id="KW-1133">Transmembrane helix</keyword>
<dbReference type="Pfam" id="PF13386">
    <property type="entry name" value="DsbD_2"/>
    <property type="match status" value="1"/>
</dbReference>
<dbReference type="PANTHER" id="PTHR42208">
    <property type="entry name" value="HEAVY METAL TRANSPORTER-RELATED"/>
    <property type="match status" value="1"/>
</dbReference>
<evidence type="ECO:0000313" key="5">
    <source>
        <dbReference type="Proteomes" id="UP000323521"/>
    </source>
</evidence>
<dbReference type="Proteomes" id="UP000323521">
    <property type="component" value="Chromosome"/>
</dbReference>
<dbReference type="KEGG" id="fwa:DCMF_27765"/>
<dbReference type="SUPFAM" id="SSF55008">
    <property type="entry name" value="HMA, heavy metal-associated domain"/>
    <property type="match status" value="1"/>
</dbReference>